<dbReference type="Proteomes" id="UP000077098">
    <property type="component" value="Unassembled WGS sequence"/>
</dbReference>
<feature type="chain" id="PRO_5008053329" evidence="2">
    <location>
        <begin position="32"/>
        <end position="219"/>
    </location>
</feature>
<dbReference type="EMBL" id="LXPS01000011">
    <property type="protein sequence ID" value="OAE47016.1"/>
    <property type="molecule type" value="Genomic_DNA"/>
</dbReference>
<feature type="compositionally biased region" description="Basic and acidic residues" evidence="1">
    <location>
        <begin position="195"/>
        <end position="208"/>
    </location>
</feature>
<dbReference type="InterPro" id="IPR010642">
    <property type="entry name" value="Invasion_prot_B"/>
</dbReference>
<feature type="compositionally biased region" description="Polar residues" evidence="1">
    <location>
        <begin position="184"/>
        <end position="193"/>
    </location>
</feature>
<name>A0A176XDA7_AGRTU</name>
<sequence>MMHKANTFTRTALSALVLSLGAVSAPAISQAQDAAPAAQGGAGAPPLGWFKTCSKQEDNDVCVVQNVVLAQNGQMITAVGLITVEGKVNRKLLQVSVPTARLIPPGVMMQIDGGKGQKLDYAVCLPDKCTAEVPLTDAMIASLKKGSEVVFTSINFRRAPNPIKIALSGFTGAYDGPAITQSQLAESQRSLQEGMQKKAEEARKKLEAAQDAAKGAPKP</sequence>
<comment type="caution">
    <text evidence="3">The sequence shown here is derived from an EMBL/GenBank/DDBJ whole genome shotgun (WGS) entry which is preliminary data.</text>
</comment>
<gene>
    <name evidence="3" type="ORF">A7J57_13225</name>
</gene>
<evidence type="ECO:0000256" key="1">
    <source>
        <dbReference type="SAM" id="MobiDB-lite"/>
    </source>
</evidence>
<dbReference type="AlphaFoldDB" id="A0A176XDA7"/>
<dbReference type="InterPro" id="IPR038696">
    <property type="entry name" value="IalB_sf"/>
</dbReference>
<dbReference type="Pfam" id="PF06776">
    <property type="entry name" value="IalB"/>
    <property type="match status" value="1"/>
</dbReference>
<reference evidence="3 4" key="1">
    <citation type="submission" date="2016-05" db="EMBL/GenBank/DDBJ databases">
        <authorList>
            <person name="Lavstsen T."/>
            <person name="Jespersen J.S."/>
        </authorList>
    </citation>
    <scope>NUCLEOTIDE SEQUENCE [LARGE SCALE GENOMIC DNA]</scope>
    <source>
        <strain evidence="3 4">KCJ1736</strain>
    </source>
</reference>
<dbReference type="Gene3D" id="2.60.40.1880">
    <property type="entry name" value="Invasion associated locus B (IalB) protein"/>
    <property type="match status" value="1"/>
</dbReference>
<evidence type="ECO:0000256" key="2">
    <source>
        <dbReference type="SAM" id="SignalP"/>
    </source>
</evidence>
<feature type="region of interest" description="Disordered" evidence="1">
    <location>
        <begin position="184"/>
        <end position="219"/>
    </location>
</feature>
<protein>
    <submittedName>
        <fullName evidence="3">Invasion associated locus B family protein</fullName>
    </submittedName>
</protein>
<accession>A0A176XDA7</accession>
<evidence type="ECO:0000313" key="4">
    <source>
        <dbReference type="Proteomes" id="UP000077098"/>
    </source>
</evidence>
<organism evidence="3 4">
    <name type="scientific">Agrobacterium tumefaciens</name>
    <dbReference type="NCBI Taxonomy" id="358"/>
    <lineage>
        <taxon>Bacteria</taxon>
        <taxon>Pseudomonadati</taxon>
        <taxon>Pseudomonadota</taxon>
        <taxon>Alphaproteobacteria</taxon>
        <taxon>Hyphomicrobiales</taxon>
        <taxon>Rhizobiaceae</taxon>
        <taxon>Rhizobium/Agrobacterium group</taxon>
        <taxon>Agrobacterium</taxon>
        <taxon>Agrobacterium tumefaciens complex</taxon>
    </lineage>
</organism>
<feature type="signal peptide" evidence="2">
    <location>
        <begin position="1"/>
        <end position="31"/>
    </location>
</feature>
<proteinExistence type="predicted"/>
<dbReference type="RefSeq" id="WP_063948797.1">
    <property type="nucleotide sequence ID" value="NZ_CP072308.1"/>
</dbReference>
<evidence type="ECO:0000313" key="3">
    <source>
        <dbReference type="EMBL" id="OAE47016.1"/>
    </source>
</evidence>
<keyword evidence="2" id="KW-0732">Signal</keyword>